<keyword evidence="6" id="KW-0408">Iron</keyword>
<comment type="cofactor">
    <cofactor evidence="1">
        <name>[4Fe-4S] cluster</name>
        <dbReference type="ChEBI" id="CHEBI:49883"/>
    </cofactor>
</comment>
<dbReference type="Gene3D" id="3.40.50.12160">
    <property type="entry name" value="Methylthiotransferase, N-terminal domain"/>
    <property type="match status" value="1"/>
</dbReference>
<evidence type="ECO:0000256" key="6">
    <source>
        <dbReference type="ARBA" id="ARBA00023004"/>
    </source>
</evidence>
<evidence type="ECO:0000256" key="7">
    <source>
        <dbReference type="ARBA" id="ARBA00023014"/>
    </source>
</evidence>
<keyword evidence="4" id="KW-0819">tRNA processing</keyword>
<dbReference type="Pfam" id="PF04055">
    <property type="entry name" value="Radical_SAM"/>
    <property type="match status" value="1"/>
</dbReference>
<dbReference type="InterPro" id="IPR005839">
    <property type="entry name" value="Methylthiotransferase"/>
</dbReference>
<dbReference type="PROSITE" id="PS50926">
    <property type="entry name" value="TRAM"/>
    <property type="match status" value="1"/>
</dbReference>
<dbReference type="PROSITE" id="PS51918">
    <property type="entry name" value="RADICAL_SAM"/>
    <property type="match status" value="1"/>
</dbReference>
<feature type="domain" description="Radical SAM core" evidence="10">
    <location>
        <begin position="143"/>
        <end position="377"/>
    </location>
</feature>
<dbReference type="Gene3D" id="3.80.30.20">
    <property type="entry name" value="tm_1862 like domain"/>
    <property type="match status" value="1"/>
</dbReference>
<dbReference type="HAMAP" id="MF_01864">
    <property type="entry name" value="tRNA_metthiotr_MiaB"/>
    <property type="match status" value="1"/>
</dbReference>
<dbReference type="InterPro" id="IPR006638">
    <property type="entry name" value="Elp3/MiaA/NifB-like_rSAM"/>
</dbReference>
<dbReference type="SUPFAM" id="SSF102114">
    <property type="entry name" value="Radical SAM enzymes"/>
    <property type="match status" value="1"/>
</dbReference>
<keyword evidence="11" id="KW-0808">Transferase</keyword>
<dbReference type="InterPro" id="IPR013848">
    <property type="entry name" value="Methylthiotransferase_N"/>
</dbReference>
<dbReference type="GO" id="GO:0046872">
    <property type="term" value="F:metal ion binding"/>
    <property type="evidence" value="ECO:0007669"/>
    <property type="project" value="UniProtKB-KW"/>
</dbReference>
<dbReference type="InterPro" id="IPR002792">
    <property type="entry name" value="TRAM_dom"/>
</dbReference>
<keyword evidence="5" id="KW-0479">Metal-binding</keyword>
<dbReference type="PANTHER" id="PTHR43020">
    <property type="entry name" value="CDK5 REGULATORY SUBUNIT-ASSOCIATED PROTEIN 1"/>
    <property type="match status" value="1"/>
</dbReference>
<dbReference type="GO" id="GO:0005829">
    <property type="term" value="C:cytosol"/>
    <property type="evidence" value="ECO:0007669"/>
    <property type="project" value="TreeGrafter"/>
</dbReference>
<feature type="domain" description="MTTase N-terminal" evidence="9">
    <location>
        <begin position="3"/>
        <end position="120"/>
    </location>
</feature>
<reference evidence="11" key="1">
    <citation type="submission" date="2018-06" db="EMBL/GenBank/DDBJ databases">
        <authorList>
            <person name="Zhirakovskaya E."/>
        </authorList>
    </citation>
    <scope>NUCLEOTIDE SEQUENCE</scope>
</reference>
<evidence type="ECO:0000313" key="11">
    <source>
        <dbReference type="EMBL" id="VAX11732.1"/>
    </source>
</evidence>
<evidence type="ECO:0000256" key="4">
    <source>
        <dbReference type="ARBA" id="ARBA00022694"/>
    </source>
</evidence>
<dbReference type="GO" id="GO:0051539">
    <property type="term" value="F:4 iron, 4 sulfur cluster binding"/>
    <property type="evidence" value="ECO:0007669"/>
    <property type="project" value="UniProtKB-KW"/>
</dbReference>
<evidence type="ECO:0000256" key="1">
    <source>
        <dbReference type="ARBA" id="ARBA00001966"/>
    </source>
</evidence>
<evidence type="ECO:0000259" key="10">
    <source>
        <dbReference type="PROSITE" id="PS51918"/>
    </source>
</evidence>
<dbReference type="SMART" id="SM00729">
    <property type="entry name" value="Elp3"/>
    <property type="match status" value="1"/>
</dbReference>
<dbReference type="InterPro" id="IPR006463">
    <property type="entry name" value="MiaB_methiolase"/>
</dbReference>
<protein>
    <submittedName>
        <fullName evidence="11">tRNA-i(6)A37 methylthiotransferase</fullName>
        <ecNumber evidence="11">2.8.4.3</ecNumber>
    </submittedName>
</protein>
<sequence>MPGKLHIRTFGCQMNEYDTAKMAEVLRESHALDLTDDPEQADILLLNTCSVREKAQEKVFSQLGMWREMKLARPDLIIGVGGCVASQEGEAILKRAPYVDLIFGPQTLHRLPQMLDTARGRKKSVVDISFPEIEKFDHLPMPRSEGVSAFVSIMEGCSKYCTFCVVPYTRGEEFSRPFDDILTEVAQLAEQGVREVSLLGQNVNAYRGQTHEGDEADLALLISFVAAIDGIDRIRYTTSHPTEMNDSLINVYAEVPELVNHLHLPVQSGSDRILAQMKRKHLVLEYRNTIRKLREVRPDISLSSDFIVGFPGETEADFEATMKLIADMGFDHSYSFIYSPRPGTPAAALTDDVPLEIKKARLARLQQRINEQAATISQAMIGTIQNVLVTRPSKKDPQQISGRTENNRVVNFRAEASLIGQFVNVKITEALPNSLRGELVTDDARCA</sequence>
<dbReference type="PANTHER" id="PTHR43020:SF2">
    <property type="entry name" value="MITOCHONDRIAL TRNA METHYLTHIOTRANSFERASE CDK5RAP1"/>
    <property type="match status" value="1"/>
</dbReference>
<dbReference type="InterPro" id="IPR023404">
    <property type="entry name" value="rSAM_horseshoe"/>
</dbReference>
<dbReference type="SFLD" id="SFLDG01061">
    <property type="entry name" value="methylthiotransferase"/>
    <property type="match status" value="1"/>
</dbReference>
<dbReference type="FunFam" id="3.80.30.20:FF:000001">
    <property type="entry name" value="tRNA-2-methylthio-N(6)-dimethylallyladenosine synthase 2"/>
    <property type="match status" value="1"/>
</dbReference>
<dbReference type="InterPro" id="IPR020612">
    <property type="entry name" value="Methylthiotransferase_CS"/>
</dbReference>
<gene>
    <name evidence="11" type="ORF">MNBD_GAMMA25-2148</name>
</gene>
<dbReference type="NCBIfam" id="TIGR01574">
    <property type="entry name" value="miaB-methiolase"/>
    <property type="match status" value="1"/>
</dbReference>
<dbReference type="PROSITE" id="PS01278">
    <property type="entry name" value="MTTASE_RADICAL"/>
    <property type="match status" value="1"/>
</dbReference>
<dbReference type="AlphaFoldDB" id="A0A3B1B6C6"/>
<evidence type="ECO:0000259" key="9">
    <source>
        <dbReference type="PROSITE" id="PS51449"/>
    </source>
</evidence>
<dbReference type="EC" id="2.8.4.3" evidence="11"/>
<dbReference type="InterPro" id="IPR038135">
    <property type="entry name" value="Methylthiotransferase_N_sf"/>
</dbReference>
<evidence type="ECO:0000256" key="2">
    <source>
        <dbReference type="ARBA" id="ARBA00022485"/>
    </source>
</evidence>
<dbReference type="CDD" id="cd01335">
    <property type="entry name" value="Radical_SAM"/>
    <property type="match status" value="1"/>
</dbReference>
<dbReference type="GO" id="GO:0035597">
    <property type="term" value="F:tRNA-2-methylthio-N(6)-dimethylallyladenosine(37) synthase activity"/>
    <property type="evidence" value="ECO:0007669"/>
    <property type="project" value="UniProtKB-EC"/>
</dbReference>
<organism evidence="11">
    <name type="scientific">hydrothermal vent metagenome</name>
    <dbReference type="NCBI Taxonomy" id="652676"/>
    <lineage>
        <taxon>unclassified sequences</taxon>
        <taxon>metagenomes</taxon>
        <taxon>ecological metagenomes</taxon>
    </lineage>
</organism>
<evidence type="ECO:0000256" key="5">
    <source>
        <dbReference type="ARBA" id="ARBA00022723"/>
    </source>
</evidence>
<dbReference type="NCBIfam" id="TIGR00089">
    <property type="entry name" value="MiaB/RimO family radical SAM methylthiotransferase"/>
    <property type="match status" value="1"/>
</dbReference>
<dbReference type="InterPro" id="IPR058240">
    <property type="entry name" value="rSAM_sf"/>
</dbReference>
<dbReference type="FunFam" id="3.40.50.12160:FF:000001">
    <property type="entry name" value="tRNA-2-methylthio-N(6)-dimethylallyladenosine synthase"/>
    <property type="match status" value="1"/>
</dbReference>
<evidence type="ECO:0000256" key="3">
    <source>
        <dbReference type="ARBA" id="ARBA00022691"/>
    </source>
</evidence>
<name>A0A3B1B6C6_9ZZZZ</name>
<dbReference type="InterPro" id="IPR007197">
    <property type="entry name" value="rSAM"/>
</dbReference>
<dbReference type="Pfam" id="PF00919">
    <property type="entry name" value="UPF0004"/>
    <property type="match status" value="1"/>
</dbReference>
<dbReference type="SFLD" id="SFLDG01082">
    <property type="entry name" value="B12-binding_domain_containing"/>
    <property type="match status" value="1"/>
</dbReference>
<keyword evidence="7" id="KW-0411">Iron-sulfur</keyword>
<dbReference type="SFLD" id="SFLDF00273">
    <property type="entry name" value="(dimethylallyl)adenosine_tRNA"/>
    <property type="match status" value="1"/>
</dbReference>
<accession>A0A3B1B6C6</accession>
<keyword evidence="2" id="KW-0004">4Fe-4S</keyword>
<dbReference type="EMBL" id="UOFY01000075">
    <property type="protein sequence ID" value="VAX11732.1"/>
    <property type="molecule type" value="Genomic_DNA"/>
</dbReference>
<proteinExistence type="inferred from homology"/>
<keyword evidence="3" id="KW-0949">S-adenosyl-L-methionine</keyword>
<dbReference type="PROSITE" id="PS51449">
    <property type="entry name" value="MTTASE_N"/>
    <property type="match status" value="1"/>
</dbReference>
<feature type="domain" description="TRAM" evidence="8">
    <location>
        <begin position="378"/>
        <end position="441"/>
    </location>
</feature>
<dbReference type="Pfam" id="PF01938">
    <property type="entry name" value="TRAM"/>
    <property type="match status" value="1"/>
</dbReference>
<evidence type="ECO:0000259" key="8">
    <source>
        <dbReference type="PROSITE" id="PS50926"/>
    </source>
</evidence>
<dbReference type="SFLD" id="SFLDS00029">
    <property type="entry name" value="Radical_SAM"/>
    <property type="match status" value="1"/>
</dbReference>